<comment type="caution">
    <text evidence="1">The sequence shown here is derived from an EMBL/GenBank/DDBJ whole genome shotgun (WGS) entry which is preliminary data.</text>
</comment>
<dbReference type="EMBL" id="JAWHQM010000029">
    <property type="protein sequence ID" value="KAK5633041.1"/>
    <property type="molecule type" value="Genomic_DNA"/>
</dbReference>
<dbReference type="Proteomes" id="UP001305414">
    <property type="component" value="Unassembled WGS sequence"/>
</dbReference>
<keyword evidence="2" id="KW-1185">Reference proteome</keyword>
<dbReference type="AlphaFoldDB" id="A0AAN7UVU7"/>
<evidence type="ECO:0000313" key="2">
    <source>
        <dbReference type="Proteomes" id="UP001305414"/>
    </source>
</evidence>
<sequence>MISIYGRIDVRCRVAIVSRHGLGVKSNADSVIPCWNILYFEDKAVTATFTSSLKAGCHNAYCLKQRHLNHDEDHAAIFRKQMELRSKTISSSTGLRPLPEPSFFFSPPIALSRKMGVSLLMPYP</sequence>
<reference evidence="1 2" key="1">
    <citation type="submission" date="2023-10" db="EMBL/GenBank/DDBJ databases">
        <title>Draft genome sequence of Xylaria bambusicola isolate GMP-LS, the root and basal stem rot pathogen of sugarcane in Indonesia.</title>
        <authorList>
            <person name="Selvaraj P."/>
            <person name="Muralishankar V."/>
            <person name="Muruganantham S."/>
            <person name="Sp S."/>
            <person name="Haryani S."/>
            <person name="Lau K.J.X."/>
            <person name="Naqvi N.I."/>
        </authorList>
    </citation>
    <scope>NUCLEOTIDE SEQUENCE [LARGE SCALE GENOMIC DNA]</scope>
    <source>
        <strain evidence="1">GMP-LS</strain>
    </source>
</reference>
<gene>
    <name evidence="1" type="ORF">RRF57_008755</name>
</gene>
<proteinExistence type="predicted"/>
<organism evidence="1 2">
    <name type="scientific">Xylaria bambusicola</name>
    <dbReference type="NCBI Taxonomy" id="326684"/>
    <lineage>
        <taxon>Eukaryota</taxon>
        <taxon>Fungi</taxon>
        <taxon>Dikarya</taxon>
        <taxon>Ascomycota</taxon>
        <taxon>Pezizomycotina</taxon>
        <taxon>Sordariomycetes</taxon>
        <taxon>Xylariomycetidae</taxon>
        <taxon>Xylariales</taxon>
        <taxon>Xylariaceae</taxon>
        <taxon>Xylaria</taxon>
    </lineage>
</organism>
<evidence type="ECO:0000313" key="1">
    <source>
        <dbReference type="EMBL" id="KAK5633041.1"/>
    </source>
</evidence>
<name>A0AAN7UVU7_9PEZI</name>
<accession>A0AAN7UVU7</accession>
<protein>
    <submittedName>
        <fullName evidence="1">Uncharacterized protein</fullName>
    </submittedName>
</protein>